<organism evidence="1 2">
    <name type="scientific">Paenibacillus baekrokdamisoli</name>
    <dbReference type="NCBI Taxonomy" id="1712516"/>
    <lineage>
        <taxon>Bacteria</taxon>
        <taxon>Bacillati</taxon>
        <taxon>Bacillota</taxon>
        <taxon>Bacilli</taxon>
        <taxon>Bacillales</taxon>
        <taxon>Paenibacillaceae</taxon>
        <taxon>Paenibacillus</taxon>
    </lineage>
</organism>
<dbReference type="OrthoDB" id="2884029at2"/>
<evidence type="ECO:0000313" key="1">
    <source>
        <dbReference type="EMBL" id="BBH20932.1"/>
    </source>
</evidence>
<dbReference type="AlphaFoldDB" id="A0A3G9IRK5"/>
<dbReference type="InterPro" id="IPR032111">
    <property type="entry name" value="Clostridium_phage_holin"/>
</dbReference>
<dbReference type="EMBL" id="AP019308">
    <property type="protein sequence ID" value="BBH20932.1"/>
    <property type="molecule type" value="Genomic_DNA"/>
</dbReference>
<dbReference type="Proteomes" id="UP000275368">
    <property type="component" value="Chromosome"/>
</dbReference>
<name>A0A3G9IRK5_9BACL</name>
<keyword evidence="2" id="KW-1185">Reference proteome</keyword>
<gene>
    <name evidence="1" type="ORF">Back11_22770</name>
</gene>
<reference evidence="1 2" key="1">
    <citation type="submission" date="2018-11" db="EMBL/GenBank/DDBJ databases">
        <title>Complete genome sequence of Paenibacillus baekrokdamisoli strain KCTC 33723.</title>
        <authorList>
            <person name="Kang S.W."/>
            <person name="Lee K.C."/>
            <person name="Kim K.K."/>
            <person name="Kim J.S."/>
            <person name="Kim D.S."/>
            <person name="Ko S.H."/>
            <person name="Yang S.H."/>
            <person name="Lee J.S."/>
        </authorList>
    </citation>
    <scope>NUCLEOTIDE SEQUENCE [LARGE SCALE GENOMIC DNA]</scope>
    <source>
        <strain evidence="1 2">KCTC 33723</strain>
    </source>
</reference>
<accession>A0A3G9IRK5</accession>
<evidence type="ECO:0000313" key="2">
    <source>
        <dbReference type="Proteomes" id="UP000275368"/>
    </source>
</evidence>
<dbReference type="RefSeq" id="WP_125656595.1">
    <property type="nucleotide sequence ID" value="NZ_AP019308.1"/>
</dbReference>
<sequence>MEWSVITDLIDPSLFIVLAACWVVGYMLKQTPRIPDWIIIYVVTAFAIVVTLFLLGFHVKSVLQGILCGAVSVYSHQLIKQTKEGMGGGGKT</sequence>
<dbReference type="KEGG" id="pbk:Back11_22770"/>
<protein>
    <submittedName>
        <fullName evidence="1">Uncharacterized protein</fullName>
    </submittedName>
</protein>
<proteinExistence type="predicted"/>
<dbReference type="Pfam" id="PF16079">
    <property type="entry name" value="Phage_holin_5_2"/>
    <property type="match status" value="1"/>
</dbReference>